<accession>A0A8S9YSA1</accession>
<comment type="caution">
    <text evidence="1">The sequence shown here is derived from an EMBL/GenBank/DDBJ whole genome shotgun (WGS) entry which is preliminary data.</text>
</comment>
<keyword evidence="2" id="KW-1185">Reference proteome</keyword>
<gene>
    <name evidence="1" type="ORF">EG68_06837</name>
</gene>
<protein>
    <submittedName>
        <fullName evidence="1">Uncharacterized protein</fullName>
    </submittedName>
</protein>
<proteinExistence type="predicted"/>
<evidence type="ECO:0000313" key="2">
    <source>
        <dbReference type="Proteomes" id="UP000822476"/>
    </source>
</evidence>
<dbReference type="OrthoDB" id="10036512at2759"/>
<dbReference type="EMBL" id="JTDE01003537">
    <property type="protein sequence ID" value="KAF7255941.1"/>
    <property type="molecule type" value="Genomic_DNA"/>
</dbReference>
<dbReference type="Proteomes" id="UP000822476">
    <property type="component" value="Unassembled WGS sequence"/>
</dbReference>
<name>A0A8S9YSA1_9TREM</name>
<evidence type="ECO:0000313" key="1">
    <source>
        <dbReference type="EMBL" id="KAF7255941.1"/>
    </source>
</evidence>
<organism evidence="1 2">
    <name type="scientific">Paragonimus skrjabini miyazakii</name>
    <dbReference type="NCBI Taxonomy" id="59628"/>
    <lineage>
        <taxon>Eukaryota</taxon>
        <taxon>Metazoa</taxon>
        <taxon>Spiralia</taxon>
        <taxon>Lophotrochozoa</taxon>
        <taxon>Platyhelminthes</taxon>
        <taxon>Trematoda</taxon>
        <taxon>Digenea</taxon>
        <taxon>Plagiorchiida</taxon>
        <taxon>Troglotremata</taxon>
        <taxon>Troglotrematidae</taxon>
        <taxon>Paragonimus</taxon>
    </lineage>
</organism>
<sequence>MYELRPLHPELSLDPRALMQTPRYCKHQKLGGGDCIHFSICESLDFAMQNSVLSRNIATASLQLNIDGLTLFKSSSLQLWPTLGRWVWSNSAD</sequence>
<dbReference type="AlphaFoldDB" id="A0A8S9YSA1"/>
<reference evidence="1" key="1">
    <citation type="submission" date="2019-07" db="EMBL/GenBank/DDBJ databases">
        <title>Annotation for the trematode Paragonimus miyazaki's.</title>
        <authorList>
            <person name="Choi Y.-J."/>
        </authorList>
    </citation>
    <scope>NUCLEOTIDE SEQUENCE</scope>
    <source>
        <strain evidence="1">Japan</strain>
    </source>
</reference>